<dbReference type="Proteomes" id="UP001454036">
    <property type="component" value="Unassembled WGS sequence"/>
</dbReference>
<dbReference type="AlphaFoldDB" id="A0AAV3QE99"/>
<gene>
    <name evidence="2" type="ORF">LIER_17629</name>
</gene>
<sequence>MGFFVYYVKSLPMDMGVDSEDMVTHLNRRFLFKLERKRGEAPRGYITLLKQSAAATKRQWQRGVEVGGTSGGVEAGGTSGGAEDVAGGDGNSPEVFNGLPQWLVEYNLDDIPLETSGASHSSVKAQLADIRQQQIEM</sequence>
<evidence type="ECO:0000313" key="2">
    <source>
        <dbReference type="EMBL" id="GAA0161271.1"/>
    </source>
</evidence>
<feature type="region of interest" description="Disordered" evidence="1">
    <location>
        <begin position="64"/>
        <end position="93"/>
    </location>
</feature>
<keyword evidence="3" id="KW-1185">Reference proteome</keyword>
<evidence type="ECO:0000313" key="3">
    <source>
        <dbReference type="Proteomes" id="UP001454036"/>
    </source>
</evidence>
<feature type="compositionally biased region" description="Gly residues" evidence="1">
    <location>
        <begin position="65"/>
        <end position="80"/>
    </location>
</feature>
<protein>
    <submittedName>
        <fullName evidence="2">Uncharacterized protein</fullName>
    </submittedName>
</protein>
<proteinExistence type="predicted"/>
<organism evidence="2 3">
    <name type="scientific">Lithospermum erythrorhizon</name>
    <name type="common">Purple gromwell</name>
    <name type="synonym">Lithospermum officinale var. erythrorhizon</name>
    <dbReference type="NCBI Taxonomy" id="34254"/>
    <lineage>
        <taxon>Eukaryota</taxon>
        <taxon>Viridiplantae</taxon>
        <taxon>Streptophyta</taxon>
        <taxon>Embryophyta</taxon>
        <taxon>Tracheophyta</taxon>
        <taxon>Spermatophyta</taxon>
        <taxon>Magnoliopsida</taxon>
        <taxon>eudicotyledons</taxon>
        <taxon>Gunneridae</taxon>
        <taxon>Pentapetalae</taxon>
        <taxon>asterids</taxon>
        <taxon>lamiids</taxon>
        <taxon>Boraginales</taxon>
        <taxon>Boraginaceae</taxon>
        <taxon>Boraginoideae</taxon>
        <taxon>Lithospermeae</taxon>
        <taxon>Lithospermum</taxon>
    </lineage>
</organism>
<evidence type="ECO:0000256" key="1">
    <source>
        <dbReference type="SAM" id="MobiDB-lite"/>
    </source>
</evidence>
<name>A0AAV3QE99_LITER</name>
<comment type="caution">
    <text evidence="2">The sequence shown here is derived from an EMBL/GenBank/DDBJ whole genome shotgun (WGS) entry which is preliminary data.</text>
</comment>
<accession>A0AAV3QE99</accession>
<dbReference type="EMBL" id="BAABME010004129">
    <property type="protein sequence ID" value="GAA0161271.1"/>
    <property type="molecule type" value="Genomic_DNA"/>
</dbReference>
<reference evidence="2 3" key="1">
    <citation type="submission" date="2024-01" db="EMBL/GenBank/DDBJ databases">
        <title>The complete chloroplast genome sequence of Lithospermum erythrorhizon: insights into the phylogenetic relationship among Boraginaceae species and the maternal lineages of purple gromwells.</title>
        <authorList>
            <person name="Okada T."/>
            <person name="Watanabe K."/>
        </authorList>
    </citation>
    <scope>NUCLEOTIDE SEQUENCE [LARGE SCALE GENOMIC DNA]</scope>
</reference>